<dbReference type="InterPro" id="IPR025958">
    <property type="entry name" value="SID1_TM_fam"/>
</dbReference>
<dbReference type="GO" id="GO:0003725">
    <property type="term" value="F:double-stranded RNA binding"/>
    <property type="evidence" value="ECO:0007669"/>
    <property type="project" value="TreeGrafter"/>
</dbReference>
<comment type="subcellular location">
    <subcellularLocation>
        <location evidence="1">Membrane</location>
        <topology evidence="1">Multi-pass membrane protein</topology>
    </subcellularLocation>
</comment>
<evidence type="ECO:0000313" key="8">
    <source>
        <dbReference type="EMBL" id="ENN83231.1"/>
    </source>
</evidence>
<evidence type="ECO:0000256" key="3">
    <source>
        <dbReference type="ARBA" id="ARBA00022692"/>
    </source>
</evidence>
<dbReference type="AlphaFoldDB" id="N6UR11"/>
<comment type="similarity">
    <text evidence="2">Belongs to the SID1 family.</text>
</comment>
<sequence length="179" mass="20547">MDREVAYLPTCFLPALVIKDYIEPLTDEEINKIILSKDLTVDTFAKYPKRIRQRAFNYLSHTASIALFYSIPVIQLVVTYQRVVNLTGNQDVCYYNFLCAHPAFGFSDFNHIFSNVGYIFIGIFLILAVLDRQYRIRITKDNGIPVHYGLFHAMGLALTIEGILSACYHICPSQSNYQF</sequence>
<protein>
    <submittedName>
        <fullName evidence="8">Uncharacterized protein</fullName>
    </submittedName>
</protein>
<dbReference type="PANTHER" id="PTHR12185:SF14">
    <property type="entry name" value="CHOLESTEROL UPTAKE PROTEIN 1"/>
    <property type="match status" value="1"/>
</dbReference>
<dbReference type="Pfam" id="PF13965">
    <property type="entry name" value="SID-1_RNA_chan"/>
    <property type="match status" value="1"/>
</dbReference>
<dbReference type="HOGENOM" id="CLU_1507074_0_0_1"/>
<dbReference type="PANTHER" id="PTHR12185">
    <property type="entry name" value="SID1 TRANSMEMBRANE FAMILY MEMEBER"/>
    <property type="match status" value="1"/>
</dbReference>
<accession>N6UR11</accession>
<dbReference type="GO" id="GO:0005886">
    <property type="term" value="C:plasma membrane"/>
    <property type="evidence" value="ECO:0007669"/>
    <property type="project" value="TreeGrafter"/>
</dbReference>
<evidence type="ECO:0000256" key="1">
    <source>
        <dbReference type="ARBA" id="ARBA00004141"/>
    </source>
</evidence>
<dbReference type="OrthoDB" id="416618at2759"/>
<reference evidence="8" key="1">
    <citation type="journal article" date="2013" name="Genome Biol.">
        <title>Draft genome of the mountain pine beetle, Dendroctonus ponderosae Hopkins, a major forest pest.</title>
        <authorList>
            <person name="Keeling C.I."/>
            <person name="Yuen M.M."/>
            <person name="Liao N.Y."/>
            <person name="Docking T.R."/>
            <person name="Chan S.K."/>
            <person name="Taylor G.A."/>
            <person name="Palmquist D.L."/>
            <person name="Jackman S.D."/>
            <person name="Nguyen A."/>
            <person name="Li M."/>
            <person name="Henderson H."/>
            <person name="Janes J.K."/>
            <person name="Zhao Y."/>
            <person name="Pandoh P."/>
            <person name="Moore R."/>
            <person name="Sperling F.A."/>
            <person name="Huber D.P."/>
            <person name="Birol I."/>
            <person name="Jones S.J."/>
            <person name="Bohlmann J."/>
        </authorList>
    </citation>
    <scope>NUCLEOTIDE SEQUENCE</scope>
</reference>
<proteinExistence type="inferred from homology"/>
<keyword evidence="5" id="KW-1133">Transmembrane helix</keyword>
<dbReference type="EMBL" id="KB736256">
    <property type="protein sequence ID" value="ENN83231.1"/>
    <property type="molecule type" value="Genomic_DNA"/>
</dbReference>
<keyword evidence="7" id="KW-0325">Glycoprotein</keyword>
<feature type="non-terminal residue" evidence="8">
    <location>
        <position position="1"/>
    </location>
</feature>
<dbReference type="GO" id="GO:0051033">
    <property type="term" value="F:RNA transmembrane transporter activity"/>
    <property type="evidence" value="ECO:0007669"/>
    <property type="project" value="TreeGrafter"/>
</dbReference>
<keyword evidence="3" id="KW-0812">Transmembrane</keyword>
<evidence type="ECO:0000256" key="2">
    <source>
        <dbReference type="ARBA" id="ARBA00006618"/>
    </source>
</evidence>
<evidence type="ECO:0000256" key="5">
    <source>
        <dbReference type="ARBA" id="ARBA00022989"/>
    </source>
</evidence>
<dbReference type="GO" id="GO:0005764">
    <property type="term" value="C:lysosome"/>
    <property type="evidence" value="ECO:0007669"/>
    <property type="project" value="TreeGrafter"/>
</dbReference>
<keyword evidence="4" id="KW-0732">Signal</keyword>
<keyword evidence="6" id="KW-0472">Membrane</keyword>
<evidence type="ECO:0000256" key="7">
    <source>
        <dbReference type="ARBA" id="ARBA00023180"/>
    </source>
</evidence>
<evidence type="ECO:0000256" key="6">
    <source>
        <dbReference type="ARBA" id="ARBA00023136"/>
    </source>
</evidence>
<organism evidence="8">
    <name type="scientific">Dendroctonus ponderosae</name>
    <name type="common">Mountain pine beetle</name>
    <dbReference type="NCBI Taxonomy" id="77166"/>
    <lineage>
        <taxon>Eukaryota</taxon>
        <taxon>Metazoa</taxon>
        <taxon>Ecdysozoa</taxon>
        <taxon>Arthropoda</taxon>
        <taxon>Hexapoda</taxon>
        <taxon>Insecta</taxon>
        <taxon>Pterygota</taxon>
        <taxon>Neoptera</taxon>
        <taxon>Endopterygota</taxon>
        <taxon>Coleoptera</taxon>
        <taxon>Polyphaga</taxon>
        <taxon>Cucujiformia</taxon>
        <taxon>Curculionidae</taxon>
        <taxon>Scolytinae</taxon>
        <taxon>Dendroctonus</taxon>
    </lineage>
</organism>
<feature type="non-terminal residue" evidence="8">
    <location>
        <position position="179"/>
    </location>
</feature>
<evidence type="ECO:0000256" key="4">
    <source>
        <dbReference type="ARBA" id="ARBA00022729"/>
    </source>
</evidence>
<name>N6UR11_DENPD</name>
<gene>
    <name evidence="8" type="ORF">YQE_00410</name>
</gene>